<dbReference type="HOGENOM" id="CLU_1203811_0_0_6"/>
<gene>
    <name evidence="14" type="ORF">IB75_06510</name>
</gene>
<dbReference type="AlphaFoldDB" id="A0A0E2Z3R4"/>
<reference evidence="14 15" key="1">
    <citation type="submission" date="2014-07" db="EMBL/GenBank/DDBJ databases">
        <title>Comparative analysis of Nitrosococcus oceani genome inventories of strains from Pacific and Atlantic gyres.</title>
        <authorList>
            <person name="Lim C.K."/>
            <person name="Wang L."/>
            <person name="Sayavedra-Soto L.A."/>
            <person name="Klotz M.G."/>
        </authorList>
    </citation>
    <scope>NUCLEOTIDE SEQUENCE [LARGE SCALE GENOMIC DNA]</scope>
    <source>
        <strain evidence="14 15">C-27</strain>
    </source>
</reference>
<proteinExistence type="predicted"/>
<dbReference type="InterPro" id="IPR009056">
    <property type="entry name" value="Cyt_c-like_dom"/>
</dbReference>
<comment type="subcellular location">
    <subcellularLocation>
        <location evidence="1">Cell membrane</location>
        <topology evidence="1">Multi-pass membrane protein</topology>
    </subcellularLocation>
</comment>
<accession>A0A0E2Z3R4</accession>
<keyword evidence="10 12" id="KW-0472">Membrane</keyword>
<dbReference type="NCBIfam" id="TIGR02229">
    <property type="entry name" value="caa3_sub_IV"/>
    <property type="match status" value="1"/>
</dbReference>
<keyword evidence="5 12" id="KW-0812">Transmembrane</keyword>
<feature type="transmembrane region" description="Helical" evidence="12">
    <location>
        <begin position="39"/>
        <end position="57"/>
    </location>
</feature>
<name>A0A0E2Z3R4_9GAMM</name>
<evidence type="ECO:0000313" key="15">
    <source>
        <dbReference type="Proteomes" id="UP000028839"/>
    </source>
</evidence>
<evidence type="ECO:0000256" key="7">
    <source>
        <dbReference type="ARBA" id="ARBA00022982"/>
    </source>
</evidence>
<evidence type="ECO:0000313" key="14">
    <source>
        <dbReference type="EMBL" id="KFI19836.1"/>
    </source>
</evidence>
<dbReference type="Gene3D" id="1.10.760.10">
    <property type="entry name" value="Cytochrome c-like domain"/>
    <property type="match status" value="1"/>
</dbReference>
<dbReference type="PANTHER" id="PTHR40942">
    <property type="match status" value="1"/>
</dbReference>
<protein>
    <submittedName>
        <fullName evidence="14">Oxidase</fullName>
    </submittedName>
</protein>
<dbReference type="InterPro" id="IPR036909">
    <property type="entry name" value="Cyt_c-like_dom_sf"/>
</dbReference>
<dbReference type="PANTHER" id="PTHR40942:SF4">
    <property type="entry name" value="CYTOCHROME C5"/>
    <property type="match status" value="1"/>
</dbReference>
<evidence type="ECO:0000256" key="4">
    <source>
        <dbReference type="ARBA" id="ARBA00022617"/>
    </source>
</evidence>
<comment type="caution">
    <text evidence="14">The sequence shown here is derived from an EMBL/GenBank/DDBJ whole genome shotgun (WGS) entry which is preliminary data.</text>
</comment>
<dbReference type="InterPro" id="IPR005171">
    <property type="entry name" value="Cyt_c_oxidase_su4_prok"/>
</dbReference>
<dbReference type="Pfam" id="PF03626">
    <property type="entry name" value="COX4_pro"/>
    <property type="match status" value="1"/>
</dbReference>
<organism evidence="14 15">
    <name type="scientific">Nitrosococcus oceani C-27</name>
    <dbReference type="NCBI Taxonomy" id="314279"/>
    <lineage>
        <taxon>Bacteria</taxon>
        <taxon>Pseudomonadati</taxon>
        <taxon>Pseudomonadota</taxon>
        <taxon>Gammaproteobacteria</taxon>
        <taxon>Chromatiales</taxon>
        <taxon>Chromatiaceae</taxon>
        <taxon>Nitrosococcus</taxon>
    </lineage>
</organism>
<dbReference type="SUPFAM" id="SSF46626">
    <property type="entry name" value="Cytochrome c"/>
    <property type="match status" value="1"/>
</dbReference>
<dbReference type="GO" id="GO:0005506">
    <property type="term" value="F:iron ion binding"/>
    <property type="evidence" value="ECO:0007669"/>
    <property type="project" value="InterPro"/>
</dbReference>
<evidence type="ECO:0000256" key="12">
    <source>
        <dbReference type="SAM" id="Phobius"/>
    </source>
</evidence>
<dbReference type="GO" id="GO:0009055">
    <property type="term" value="F:electron transfer activity"/>
    <property type="evidence" value="ECO:0007669"/>
    <property type="project" value="InterPro"/>
</dbReference>
<dbReference type="InterPro" id="IPR002323">
    <property type="entry name" value="Cyt_CIE"/>
</dbReference>
<sequence length="230" mass="25637">MKGRDIASWKTQLWVWVILIILLLGTFGSAYISLGPFNLVINIFIAIGQTLLVLTFFMHLRYRDHLVRIFAAAGFFWLLLLFVFTLSDYITRLEPVSANKLVYVYPGVSAKEQPDHPPPSSQKRVEASPQAAQLKSQLSRKVNLKRGKKVYQETCFACHGTGALGAPKKGDKAAWSKRATQGLETLVTHAMNGYKAMPPKGGNQKLNVNEIRSGVVYMLTESEVVLGQKK</sequence>
<dbReference type="GO" id="GO:0005886">
    <property type="term" value="C:plasma membrane"/>
    <property type="evidence" value="ECO:0007669"/>
    <property type="project" value="UniProtKB-SubCell"/>
</dbReference>
<dbReference type="Pfam" id="PF13442">
    <property type="entry name" value="Cytochrome_CBB3"/>
    <property type="match status" value="1"/>
</dbReference>
<keyword evidence="3" id="KW-1003">Cell membrane</keyword>
<evidence type="ECO:0000256" key="8">
    <source>
        <dbReference type="ARBA" id="ARBA00022989"/>
    </source>
</evidence>
<evidence type="ECO:0000256" key="3">
    <source>
        <dbReference type="ARBA" id="ARBA00022475"/>
    </source>
</evidence>
<evidence type="ECO:0000256" key="2">
    <source>
        <dbReference type="ARBA" id="ARBA00022448"/>
    </source>
</evidence>
<keyword evidence="8 12" id="KW-1133">Transmembrane helix</keyword>
<keyword evidence="6 11" id="KW-0479">Metal-binding</keyword>
<keyword evidence="2" id="KW-0813">Transport</keyword>
<evidence type="ECO:0000259" key="13">
    <source>
        <dbReference type="PROSITE" id="PS51007"/>
    </source>
</evidence>
<dbReference type="Proteomes" id="UP000028839">
    <property type="component" value="Unassembled WGS sequence"/>
</dbReference>
<dbReference type="OrthoDB" id="9814708at2"/>
<evidence type="ECO:0000256" key="6">
    <source>
        <dbReference type="ARBA" id="ARBA00022723"/>
    </source>
</evidence>
<dbReference type="InterPro" id="IPR011743">
    <property type="entry name" value="Caa3_sub_IV"/>
</dbReference>
<evidence type="ECO:0000256" key="10">
    <source>
        <dbReference type="ARBA" id="ARBA00023136"/>
    </source>
</evidence>
<feature type="domain" description="Cytochrome c" evidence="13">
    <location>
        <begin position="142"/>
        <end position="222"/>
    </location>
</feature>
<dbReference type="PROSITE" id="PS51007">
    <property type="entry name" value="CYTC"/>
    <property type="match status" value="1"/>
</dbReference>
<evidence type="ECO:0000256" key="1">
    <source>
        <dbReference type="ARBA" id="ARBA00004651"/>
    </source>
</evidence>
<evidence type="ECO:0000256" key="5">
    <source>
        <dbReference type="ARBA" id="ARBA00022692"/>
    </source>
</evidence>
<dbReference type="GO" id="GO:0020037">
    <property type="term" value="F:heme binding"/>
    <property type="evidence" value="ECO:0007669"/>
    <property type="project" value="InterPro"/>
</dbReference>
<feature type="transmembrane region" description="Helical" evidence="12">
    <location>
        <begin position="69"/>
        <end position="90"/>
    </location>
</feature>
<keyword evidence="4 11" id="KW-0349">Heme</keyword>
<keyword evidence="9 11" id="KW-0408">Iron</keyword>
<dbReference type="PRINTS" id="PR00607">
    <property type="entry name" value="CYTCHROMECIE"/>
</dbReference>
<evidence type="ECO:0000256" key="11">
    <source>
        <dbReference type="PROSITE-ProRule" id="PRU00433"/>
    </source>
</evidence>
<feature type="transmembrane region" description="Helical" evidence="12">
    <location>
        <begin position="12"/>
        <end position="33"/>
    </location>
</feature>
<keyword evidence="7" id="KW-0249">Electron transport</keyword>
<evidence type="ECO:0000256" key="9">
    <source>
        <dbReference type="ARBA" id="ARBA00023004"/>
    </source>
</evidence>
<dbReference type="EMBL" id="JPGN01000036">
    <property type="protein sequence ID" value="KFI19836.1"/>
    <property type="molecule type" value="Genomic_DNA"/>
</dbReference>